<accession>A0ABR3XL69</accession>
<evidence type="ECO:0000313" key="4">
    <source>
        <dbReference type="Proteomes" id="UP001586593"/>
    </source>
</evidence>
<gene>
    <name evidence="3" type="ORF">VTK73DRAFT_9342</name>
</gene>
<dbReference type="Pfam" id="PF00314">
    <property type="entry name" value="Thaumatin"/>
    <property type="match status" value="1"/>
</dbReference>
<dbReference type="PROSITE" id="PS51367">
    <property type="entry name" value="THAUMATIN_2"/>
    <property type="match status" value="1"/>
</dbReference>
<dbReference type="PRINTS" id="PR00347">
    <property type="entry name" value="THAUMATIN"/>
</dbReference>
<evidence type="ECO:0000256" key="2">
    <source>
        <dbReference type="SAM" id="Phobius"/>
    </source>
</evidence>
<organism evidence="3 4">
    <name type="scientific">Phialemonium thermophilum</name>
    <dbReference type="NCBI Taxonomy" id="223376"/>
    <lineage>
        <taxon>Eukaryota</taxon>
        <taxon>Fungi</taxon>
        <taxon>Dikarya</taxon>
        <taxon>Ascomycota</taxon>
        <taxon>Pezizomycotina</taxon>
        <taxon>Sordariomycetes</taxon>
        <taxon>Sordariomycetidae</taxon>
        <taxon>Cephalothecales</taxon>
        <taxon>Cephalothecaceae</taxon>
        <taxon>Phialemonium</taxon>
    </lineage>
</organism>
<dbReference type="Proteomes" id="UP001586593">
    <property type="component" value="Unassembled WGS sequence"/>
</dbReference>
<dbReference type="InterPro" id="IPR037176">
    <property type="entry name" value="Osmotin/thaumatin-like_sf"/>
</dbReference>
<dbReference type="SMART" id="SM00205">
    <property type="entry name" value="THN"/>
    <property type="match status" value="1"/>
</dbReference>
<proteinExistence type="predicted"/>
<dbReference type="PANTHER" id="PTHR31048">
    <property type="entry name" value="OS03G0233200 PROTEIN"/>
    <property type="match status" value="1"/>
</dbReference>
<protein>
    <recommendedName>
        <fullName evidence="5">Osmotin, thaumatin-like protein</fullName>
    </recommendedName>
</protein>
<feature type="region of interest" description="Disordered" evidence="1">
    <location>
        <begin position="1"/>
        <end position="26"/>
    </location>
</feature>
<dbReference type="SUPFAM" id="SSF49870">
    <property type="entry name" value="Osmotin, thaumatin-like protein"/>
    <property type="match status" value="1"/>
</dbReference>
<name>A0ABR3XL69_9PEZI</name>
<dbReference type="Gene3D" id="2.60.110.10">
    <property type="entry name" value="Thaumatin"/>
    <property type="match status" value="1"/>
</dbReference>
<keyword evidence="2" id="KW-0472">Membrane</keyword>
<keyword evidence="2" id="KW-1133">Transmembrane helix</keyword>
<keyword evidence="4" id="KW-1185">Reference proteome</keyword>
<comment type="caution">
    <text evidence="3">The sequence shown here is derived from an EMBL/GenBank/DDBJ whole genome shotgun (WGS) entry which is preliminary data.</text>
</comment>
<dbReference type="EMBL" id="JAZHXJ010000077">
    <property type="protein sequence ID" value="KAL1876403.1"/>
    <property type="molecule type" value="Genomic_DNA"/>
</dbReference>
<reference evidence="3 4" key="1">
    <citation type="journal article" date="2024" name="Commun. Biol.">
        <title>Comparative genomic analysis of thermophilic fungi reveals convergent evolutionary adaptations and gene losses.</title>
        <authorList>
            <person name="Steindorff A.S."/>
            <person name="Aguilar-Pontes M.V."/>
            <person name="Robinson A.J."/>
            <person name="Andreopoulos B."/>
            <person name="LaButti K."/>
            <person name="Kuo A."/>
            <person name="Mondo S."/>
            <person name="Riley R."/>
            <person name="Otillar R."/>
            <person name="Haridas S."/>
            <person name="Lipzen A."/>
            <person name="Grimwood J."/>
            <person name="Schmutz J."/>
            <person name="Clum A."/>
            <person name="Reid I.D."/>
            <person name="Moisan M.C."/>
            <person name="Butler G."/>
            <person name="Nguyen T.T.M."/>
            <person name="Dewar K."/>
            <person name="Conant G."/>
            <person name="Drula E."/>
            <person name="Henrissat B."/>
            <person name="Hansel C."/>
            <person name="Singer S."/>
            <person name="Hutchinson M.I."/>
            <person name="de Vries R.P."/>
            <person name="Natvig D.O."/>
            <person name="Powell A.J."/>
            <person name="Tsang A."/>
            <person name="Grigoriev I.V."/>
        </authorList>
    </citation>
    <scope>NUCLEOTIDE SEQUENCE [LARGE SCALE GENOMIC DNA]</scope>
    <source>
        <strain evidence="3 4">ATCC 24622</strain>
    </source>
</reference>
<feature type="transmembrane region" description="Helical" evidence="2">
    <location>
        <begin position="27"/>
        <end position="47"/>
    </location>
</feature>
<evidence type="ECO:0000256" key="1">
    <source>
        <dbReference type="SAM" id="MobiDB-lite"/>
    </source>
</evidence>
<keyword evidence="2" id="KW-0812">Transmembrane</keyword>
<evidence type="ECO:0000313" key="3">
    <source>
        <dbReference type="EMBL" id="KAL1876403.1"/>
    </source>
</evidence>
<dbReference type="InterPro" id="IPR001938">
    <property type="entry name" value="Thaumatin"/>
</dbReference>
<evidence type="ECO:0008006" key="5">
    <source>
        <dbReference type="Google" id="ProtNLM"/>
    </source>
</evidence>
<sequence>MQQSSISSAAVHPSRSRSRRDAPSSRGSLFCCSLVVLSLFVHLPGVITVQNFPRSDAVIPLRVTNHCPETIWPGIHTQAGVGPGTGGFELLPGTNKTVHVGTSWQGRVWGRTNCTFNANGTGPGDALVANGMGASCMTGDCFGKLDCTVAGAAPATLAEFNMKGGSSGTQTFYDISLVDGYNLPIGIVYIPSSNMSDVPPNLTNPTCIATADFLSAPAKSGPSFYASSIHSSSSSPAPTNQTYPTPWEFHQDNGHVGHWCPWPLQLHPPPKPGDGVFPYPDDHIARPVFDPCLSACAATGAASDCCTGRYGSSSSCASKAGKSLYSRRAKAVCPDAYSYAFDDATSTFAVPAVYGGRGGAAWEVVFCPRGARSSNILAVLGPQLQALGRALDPASSGADRGALSEVLATARNLSYIEMRSGGSPASGEPRTSLAVTVMMVAAVAIIHFS</sequence>